<keyword evidence="17" id="KW-1185">Reference proteome</keyword>
<proteinExistence type="inferred from homology"/>
<dbReference type="GO" id="GO:0140662">
    <property type="term" value="F:ATP-dependent protein folding chaperone"/>
    <property type="evidence" value="ECO:0007669"/>
    <property type="project" value="InterPro"/>
</dbReference>
<dbReference type="InterPro" id="IPR018181">
    <property type="entry name" value="Heat_shock_70_CS"/>
</dbReference>
<keyword evidence="8" id="KW-0378">Hydrolase</keyword>
<dbReference type="Pfam" id="PF05291">
    <property type="entry name" value="Bystin"/>
    <property type="match status" value="1"/>
</dbReference>
<keyword evidence="10" id="KW-0067">ATP-binding</keyword>
<dbReference type="InterPro" id="IPR043129">
    <property type="entry name" value="ATPase_NBD"/>
</dbReference>
<comment type="similarity">
    <text evidence="3">Belongs to the heat shock protein 70 family.</text>
</comment>
<evidence type="ECO:0000256" key="13">
    <source>
        <dbReference type="ARBA" id="ARBA00069311"/>
    </source>
</evidence>
<evidence type="ECO:0000256" key="9">
    <source>
        <dbReference type="ARBA" id="ARBA00022824"/>
    </source>
</evidence>
<reference evidence="16" key="1">
    <citation type="submission" date="2021-06" db="EMBL/GenBank/DDBJ databases">
        <authorList>
            <person name="Kallberg Y."/>
            <person name="Tangrot J."/>
            <person name="Rosling A."/>
        </authorList>
    </citation>
    <scope>NUCLEOTIDE SEQUENCE</scope>
    <source>
        <strain evidence="16">87-6 pot B 2015</strain>
    </source>
</reference>
<dbReference type="SUPFAM" id="SSF53067">
    <property type="entry name" value="Actin-like ATPase domain"/>
    <property type="match status" value="2"/>
</dbReference>
<dbReference type="GO" id="GO:0005524">
    <property type="term" value="F:ATP binding"/>
    <property type="evidence" value="ECO:0007669"/>
    <property type="project" value="UniProtKB-KW"/>
</dbReference>
<dbReference type="Proteomes" id="UP000789375">
    <property type="component" value="Unassembled WGS sequence"/>
</dbReference>
<dbReference type="PROSITE" id="PS00297">
    <property type="entry name" value="HSP70_1"/>
    <property type="match status" value="1"/>
</dbReference>
<dbReference type="EMBL" id="CAJVPP010000991">
    <property type="protein sequence ID" value="CAG8526696.1"/>
    <property type="molecule type" value="Genomic_DNA"/>
</dbReference>
<dbReference type="SUPFAM" id="SSF100934">
    <property type="entry name" value="Heat shock protein 70kD (HSP70), C-terminal subdomain"/>
    <property type="match status" value="1"/>
</dbReference>
<feature type="transmembrane region" description="Helical" evidence="15">
    <location>
        <begin position="431"/>
        <end position="452"/>
    </location>
</feature>
<comment type="catalytic activity">
    <reaction evidence="12">
        <text>ATP + H2O = ADP + phosphate + H(+)</text>
        <dbReference type="Rhea" id="RHEA:13065"/>
        <dbReference type="ChEBI" id="CHEBI:15377"/>
        <dbReference type="ChEBI" id="CHEBI:15378"/>
        <dbReference type="ChEBI" id="CHEBI:30616"/>
        <dbReference type="ChEBI" id="CHEBI:43474"/>
        <dbReference type="ChEBI" id="CHEBI:456216"/>
        <dbReference type="EC" id="3.6.4.10"/>
    </reaction>
</comment>
<dbReference type="Gene3D" id="3.90.640.10">
    <property type="entry name" value="Actin, Chain A, domain 4"/>
    <property type="match status" value="1"/>
</dbReference>
<name>A0A9N9ADV9_FUNMO</name>
<sequence>MGKERAVKKERHNPLHVQILEDKNPGRKNFKIKTLKRNQEKDDEYVEPSLSRKILTIAREQQEELEEESNLDKSQINKEDQSQLFSSIIEDESEEDDHSDEEENFDYEELVLSSFTEIDENDQVILEKFLPNAPKERKTLADLIIEKIEARKFAKDDTTSASQSSAISPKVVEVYTKVGTLLSRYKSGKLPKAFKIIPSLSNWEDILYLTHPENWTPHATFQATRIFVSNLKANQTQRFFDLVLLEKVRDDIQENKKLNYHLYMALKKALYKPAAFFKGILFPLCESGTCTLKEAVIIGSVISKVSIPMLHSSAGLLRLAEMEYSGSNSLFIRILLDKKYALPYKVVDALVFHFMRFKNDERTMPVLWHQSFLVFAQRYKQDLTPEQKNALLDVLKVKSHNLITPEIRREIVNSVTRGEIMDTFKMKKVTFFKFIAVLCSLLIAIPIAIVIADERPDVGTVIGIDLGTTYSCVGVHVNGRVEILANDQGNRITPSYVAFTDEERLVGDAAKNQFANNPQNTIFDAKRLIGRRFTDKEVQQDMKHFPFKVIDKDGKPAIQVTVKGEQKVFTPEEISAMVLGKMKEIAESYLGKKVTHAVVTVPAYFNDAQRQATKDAGTIAGLNVLRIVNEPTAAAIAYGLDKSDGERQILVYDLGGGTFDVSLLSIDDGVFEVLSTAGDTHLGGEDFDNRVIDHFVKVYKKKNKVDVTSDLKAMGKLKREVEKAKRTLSSQMSTRIEIESFHDGKDFSETLTRAKFEELNNDLFRKTIKPVENVLKDANIEKKDVHDIVLVGGSTRIPKVQQLLEEFFNGKKASKNINPDEAVAYGAAVQGGILSGDENVKEVLLVDVCPLTLGIETTGGVMTKLIPRNTVIPTKKSQIFSTAADNQPTVLIQVFEGERSMTKDNNLLGKFELTGIPPAPRGIPQIEVTFEIDANGIMKVSAADKGTGKSESITITNDKGRLSKEEIDRMVEEAEQFAEEDKIQKERIEARNQLENFAYSLKNQIGDDNDLGKKLNEMDKKTIKDAIKSVEDWLNEHSNSAMKEDFDEKREELESIVNPITSKLYADQTPPSQDDEEPPSHDEL</sequence>
<comment type="caution">
    <text evidence="16">The sequence shown here is derived from an EMBL/GenBank/DDBJ whole genome shotgun (WGS) entry which is preliminary data.</text>
</comment>
<dbReference type="InterPro" id="IPR007955">
    <property type="entry name" value="Bystin"/>
</dbReference>
<dbReference type="PRINTS" id="PR00301">
    <property type="entry name" value="HEATSHOCK70"/>
</dbReference>
<dbReference type="EC" id="3.6.4.10" evidence="4"/>
<dbReference type="FunFam" id="3.30.420.40:FF:000026">
    <property type="entry name" value="Heat shock protein 70"/>
    <property type="match status" value="1"/>
</dbReference>
<evidence type="ECO:0000313" key="17">
    <source>
        <dbReference type="Proteomes" id="UP000789375"/>
    </source>
</evidence>
<dbReference type="FunFam" id="1.20.1270.10:FF:000009">
    <property type="entry name" value="DnaK-type molecular chaperone BiP"/>
    <property type="match status" value="1"/>
</dbReference>
<keyword evidence="15" id="KW-1133">Transmembrane helix</keyword>
<evidence type="ECO:0000256" key="12">
    <source>
        <dbReference type="ARBA" id="ARBA00048056"/>
    </source>
</evidence>
<keyword evidence="6" id="KW-0732">Signal</keyword>
<evidence type="ECO:0000256" key="10">
    <source>
        <dbReference type="ARBA" id="ARBA00022840"/>
    </source>
</evidence>
<gene>
    <name evidence="16" type="ORF">FMOSSE_LOCUS5303</name>
</gene>
<dbReference type="Gene3D" id="3.30.30.30">
    <property type="match status" value="1"/>
</dbReference>
<comment type="function">
    <text evidence="1">Probably plays a role in facilitating the assembly of multimeric protein complexes inside the ER. Is required for secretory polypeptide translocation. May physically associate with SEC63 protein in the endoplasmic reticulum and this interaction may be regulated by ATP hydrolysis.</text>
</comment>
<dbReference type="SUPFAM" id="SSF100920">
    <property type="entry name" value="Heat shock protein 70kD (HSP70), peptide-binding domain"/>
    <property type="match status" value="1"/>
</dbReference>
<evidence type="ECO:0000313" key="16">
    <source>
        <dbReference type="EMBL" id="CAG8526696.1"/>
    </source>
</evidence>
<evidence type="ECO:0000256" key="1">
    <source>
        <dbReference type="ARBA" id="ARBA00002226"/>
    </source>
</evidence>
<dbReference type="Gene3D" id="2.60.34.10">
    <property type="entry name" value="Substrate Binding Domain Of DNAk, Chain A, domain 1"/>
    <property type="match status" value="1"/>
</dbReference>
<keyword evidence="15" id="KW-0812">Transmembrane</keyword>
<dbReference type="PROSITE" id="PS01036">
    <property type="entry name" value="HSP70_3"/>
    <property type="match status" value="1"/>
</dbReference>
<feature type="region of interest" description="Disordered" evidence="14">
    <location>
        <begin position="1"/>
        <end position="24"/>
    </location>
</feature>
<dbReference type="Gene3D" id="1.20.1270.10">
    <property type="match status" value="1"/>
</dbReference>
<dbReference type="Pfam" id="PF00012">
    <property type="entry name" value="HSP70"/>
    <property type="match status" value="1"/>
</dbReference>
<dbReference type="GO" id="GO:0005788">
    <property type="term" value="C:endoplasmic reticulum lumen"/>
    <property type="evidence" value="ECO:0007669"/>
    <property type="project" value="UniProtKB-SubCell"/>
</dbReference>
<dbReference type="GO" id="GO:0016787">
    <property type="term" value="F:hydrolase activity"/>
    <property type="evidence" value="ECO:0007669"/>
    <property type="project" value="UniProtKB-KW"/>
</dbReference>
<dbReference type="FunFam" id="2.60.34.10:FF:000002">
    <property type="entry name" value="Heat shock 70 kDa"/>
    <property type="match status" value="1"/>
</dbReference>
<dbReference type="InterPro" id="IPR042050">
    <property type="entry name" value="BIP_NBD"/>
</dbReference>
<dbReference type="FunFam" id="3.30.30.30:FF:000001">
    <property type="entry name" value="heat shock 70 kDa protein-like"/>
    <property type="match status" value="1"/>
</dbReference>
<comment type="subcellular location">
    <subcellularLocation>
        <location evidence="2">Endoplasmic reticulum lumen</location>
    </subcellularLocation>
</comment>
<evidence type="ECO:0000256" key="7">
    <source>
        <dbReference type="ARBA" id="ARBA00022741"/>
    </source>
</evidence>
<organism evidence="16 17">
    <name type="scientific">Funneliformis mosseae</name>
    <name type="common">Endomycorrhizal fungus</name>
    <name type="synonym">Glomus mosseae</name>
    <dbReference type="NCBI Taxonomy" id="27381"/>
    <lineage>
        <taxon>Eukaryota</taxon>
        <taxon>Fungi</taxon>
        <taxon>Fungi incertae sedis</taxon>
        <taxon>Mucoromycota</taxon>
        <taxon>Glomeromycotina</taxon>
        <taxon>Glomeromycetes</taxon>
        <taxon>Glomerales</taxon>
        <taxon>Glomeraceae</taxon>
        <taxon>Funneliformis</taxon>
    </lineage>
</organism>
<dbReference type="FunFam" id="3.90.640.10:FF:000002">
    <property type="entry name" value="Heat shock 70 kDa"/>
    <property type="match status" value="1"/>
</dbReference>
<dbReference type="InterPro" id="IPR029048">
    <property type="entry name" value="HSP70_C_sf"/>
</dbReference>
<dbReference type="Gene3D" id="3.30.420.40">
    <property type="match status" value="2"/>
</dbReference>
<keyword evidence="9" id="KW-0256">Endoplasmic reticulum</keyword>
<feature type="region of interest" description="Disordered" evidence="14">
    <location>
        <begin position="1060"/>
        <end position="1084"/>
    </location>
</feature>
<protein>
    <recommendedName>
        <fullName evidence="13">Endoplasmic reticulum chaperone BIP</fullName>
        <ecNumber evidence="4">3.6.4.10</ecNumber>
    </recommendedName>
    <alternativeName>
        <fullName evidence="5">Endoplasmic reticulum chaperone BiP</fullName>
    </alternativeName>
    <alternativeName>
        <fullName evidence="11">Immunoglobulin heavy chain-binding protein homolog</fullName>
    </alternativeName>
</protein>
<evidence type="ECO:0000256" key="2">
    <source>
        <dbReference type="ARBA" id="ARBA00004319"/>
    </source>
</evidence>
<dbReference type="CDD" id="cd10241">
    <property type="entry name" value="ASKHA_NBD_HSP70_BiP"/>
    <property type="match status" value="1"/>
</dbReference>
<dbReference type="FunFam" id="3.30.420.40:FF:000172">
    <property type="entry name" value="Heat shock 70 kDa protein"/>
    <property type="match status" value="1"/>
</dbReference>
<evidence type="ECO:0000256" key="11">
    <source>
        <dbReference type="ARBA" id="ARBA00031728"/>
    </source>
</evidence>
<dbReference type="AlphaFoldDB" id="A0A9N9ADV9"/>
<dbReference type="InterPro" id="IPR013126">
    <property type="entry name" value="Hsp_70_fam"/>
</dbReference>
<evidence type="ECO:0000256" key="5">
    <source>
        <dbReference type="ARBA" id="ARBA00019933"/>
    </source>
</evidence>
<accession>A0A9N9ADV9</accession>
<keyword evidence="15" id="KW-0472">Membrane</keyword>
<dbReference type="PROSITE" id="PS00329">
    <property type="entry name" value="HSP70_2"/>
    <property type="match status" value="1"/>
</dbReference>
<keyword evidence="7" id="KW-0547">Nucleotide-binding</keyword>
<dbReference type="InterPro" id="IPR029047">
    <property type="entry name" value="HSP70_peptide-bd_sf"/>
</dbReference>
<evidence type="ECO:0000256" key="14">
    <source>
        <dbReference type="SAM" id="MobiDB-lite"/>
    </source>
</evidence>
<evidence type="ECO:0000256" key="8">
    <source>
        <dbReference type="ARBA" id="ARBA00022801"/>
    </source>
</evidence>
<evidence type="ECO:0000256" key="15">
    <source>
        <dbReference type="SAM" id="Phobius"/>
    </source>
</evidence>
<evidence type="ECO:0000256" key="4">
    <source>
        <dbReference type="ARBA" id="ARBA00012554"/>
    </source>
</evidence>
<dbReference type="PANTHER" id="PTHR19375">
    <property type="entry name" value="HEAT SHOCK PROTEIN 70KDA"/>
    <property type="match status" value="1"/>
</dbReference>
<evidence type="ECO:0000256" key="6">
    <source>
        <dbReference type="ARBA" id="ARBA00022729"/>
    </source>
</evidence>
<evidence type="ECO:0000256" key="3">
    <source>
        <dbReference type="ARBA" id="ARBA00007381"/>
    </source>
</evidence>
<dbReference type="NCBIfam" id="NF001413">
    <property type="entry name" value="PRK00290.1"/>
    <property type="match status" value="1"/>
</dbReference>